<evidence type="ECO:0000313" key="3">
    <source>
        <dbReference type="EMBL" id="CAJ1951924.1"/>
    </source>
</evidence>
<name>A0AAD2FTX4_9STRA</name>
<dbReference type="EMBL" id="CAKOGP040001792">
    <property type="protein sequence ID" value="CAJ1951924.1"/>
    <property type="molecule type" value="Genomic_DNA"/>
</dbReference>
<comment type="similarity">
    <text evidence="1">Belongs to the glutaredoxin family.</text>
</comment>
<protein>
    <recommendedName>
        <fullName evidence="1">Glutaredoxin-like protein</fullName>
    </recommendedName>
</protein>
<dbReference type="Gene3D" id="3.40.30.10">
    <property type="entry name" value="Glutaredoxin"/>
    <property type="match status" value="1"/>
</dbReference>
<evidence type="ECO:0000256" key="2">
    <source>
        <dbReference type="SAM" id="SignalP"/>
    </source>
</evidence>
<proteinExistence type="inferred from homology"/>
<gene>
    <name evidence="3" type="ORF">CYCCA115_LOCUS13306</name>
</gene>
<feature type="chain" id="PRO_5042220369" description="Glutaredoxin-like protein" evidence="2">
    <location>
        <begin position="17"/>
        <end position="152"/>
    </location>
</feature>
<keyword evidence="1" id="KW-0249">Electron transport</keyword>
<dbReference type="InterPro" id="IPR036249">
    <property type="entry name" value="Thioredoxin-like_sf"/>
</dbReference>
<keyword evidence="1" id="KW-0813">Transport</keyword>
<dbReference type="InterPro" id="IPR052565">
    <property type="entry name" value="Glutaredoxin-like_YDR286C"/>
</dbReference>
<reference evidence="3" key="1">
    <citation type="submission" date="2023-08" db="EMBL/GenBank/DDBJ databases">
        <authorList>
            <person name="Audoor S."/>
            <person name="Bilcke G."/>
        </authorList>
    </citation>
    <scope>NUCLEOTIDE SEQUENCE</scope>
</reference>
<keyword evidence="4" id="KW-1185">Reference proteome</keyword>
<dbReference type="PANTHER" id="PTHR33558">
    <property type="entry name" value="GLUTAREDOXIN-LIKE PROTEIN C5ORF63 HOMOLOG"/>
    <property type="match status" value="1"/>
</dbReference>
<dbReference type="PANTHER" id="PTHR33558:SF1">
    <property type="entry name" value="GLUTAREDOXIN-LIKE PROTEIN C5ORF63 HOMOLOG"/>
    <property type="match status" value="1"/>
</dbReference>
<dbReference type="Proteomes" id="UP001295423">
    <property type="component" value="Unassembled WGS sequence"/>
</dbReference>
<dbReference type="AlphaFoldDB" id="A0AAD2FTX4"/>
<feature type="signal peptide" evidence="2">
    <location>
        <begin position="1"/>
        <end position="16"/>
    </location>
</feature>
<organism evidence="3 4">
    <name type="scientific">Cylindrotheca closterium</name>
    <dbReference type="NCBI Taxonomy" id="2856"/>
    <lineage>
        <taxon>Eukaryota</taxon>
        <taxon>Sar</taxon>
        <taxon>Stramenopiles</taxon>
        <taxon>Ochrophyta</taxon>
        <taxon>Bacillariophyta</taxon>
        <taxon>Bacillariophyceae</taxon>
        <taxon>Bacillariophycidae</taxon>
        <taxon>Bacillariales</taxon>
        <taxon>Bacillariaceae</taxon>
        <taxon>Cylindrotheca</taxon>
    </lineage>
</organism>
<accession>A0AAD2FTX4</accession>
<dbReference type="SUPFAM" id="SSF52833">
    <property type="entry name" value="Thioredoxin-like"/>
    <property type="match status" value="1"/>
</dbReference>
<dbReference type="InterPro" id="IPR008554">
    <property type="entry name" value="Glutaredoxin-like"/>
</dbReference>
<keyword evidence="2" id="KW-0732">Signal</keyword>
<comment type="caution">
    <text evidence="3">The sequence shown here is derived from an EMBL/GenBank/DDBJ whole genome shotgun (WGS) entry which is preliminary data.</text>
</comment>
<evidence type="ECO:0000313" key="4">
    <source>
        <dbReference type="Proteomes" id="UP001295423"/>
    </source>
</evidence>
<sequence length="152" mass="17314">MVFLAACIRALPSANAFLVRPNTRAPIGAWSNSRCFASVTGNVYTADAKDDSPTVRLFTKEGCTLCDKVKDVLIQVREEFPHNLDQIDITDSEHKEWFDKYKYDIPVLHMETKFWIKHRMTLEEAREGIQEAMNGAFGERKGDPNAAAYERN</sequence>
<evidence type="ECO:0000256" key="1">
    <source>
        <dbReference type="RuleBase" id="RU363082"/>
    </source>
</evidence>
<dbReference type="Pfam" id="PF05768">
    <property type="entry name" value="Glrx-like"/>
    <property type="match status" value="1"/>
</dbReference>